<reference evidence="3 4" key="1">
    <citation type="submission" date="2014-04" db="EMBL/GenBank/DDBJ databases">
        <authorList>
            <consortium name="DOE Joint Genome Institute"/>
            <person name="Kuo A."/>
            <person name="Girlanda M."/>
            <person name="Perotto S."/>
            <person name="Kohler A."/>
            <person name="Nagy L.G."/>
            <person name="Floudas D."/>
            <person name="Copeland A."/>
            <person name="Barry K.W."/>
            <person name="Cichocki N."/>
            <person name="Veneault-Fourrey C."/>
            <person name="LaButti K."/>
            <person name="Lindquist E.A."/>
            <person name="Lipzen A."/>
            <person name="Lundell T."/>
            <person name="Morin E."/>
            <person name="Murat C."/>
            <person name="Sun H."/>
            <person name="Tunlid A."/>
            <person name="Henrissat B."/>
            <person name="Grigoriev I.V."/>
            <person name="Hibbett D.S."/>
            <person name="Martin F."/>
            <person name="Nordberg H.P."/>
            <person name="Cantor M.N."/>
            <person name="Hua S.X."/>
        </authorList>
    </citation>
    <scope>NUCLEOTIDE SEQUENCE [LARGE SCALE GENOMIC DNA]</scope>
    <source>
        <strain evidence="3 4">MUT 4182</strain>
    </source>
</reference>
<feature type="region of interest" description="Disordered" evidence="1">
    <location>
        <begin position="133"/>
        <end position="165"/>
    </location>
</feature>
<evidence type="ECO:0000313" key="3">
    <source>
        <dbReference type="EMBL" id="KIO25901.1"/>
    </source>
</evidence>
<protein>
    <recommendedName>
        <fullName evidence="2">Mtf2-like C-terminal domain-containing protein</fullName>
    </recommendedName>
</protein>
<evidence type="ECO:0000256" key="1">
    <source>
        <dbReference type="SAM" id="MobiDB-lite"/>
    </source>
</evidence>
<dbReference type="Proteomes" id="UP000054248">
    <property type="component" value="Unassembled WGS sequence"/>
</dbReference>
<feature type="compositionally biased region" description="Basic residues" evidence="1">
    <location>
        <begin position="137"/>
        <end position="147"/>
    </location>
</feature>
<dbReference type="Pfam" id="PF19189">
    <property type="entry name" value="Mtf2"/>
    <property type="match status" value="1"/>
</dbReference>
<dbReference type="STRING" id="1051891.A0A0C3QHB3"/>
<accession>A0A0C3QHB3</accession>
<dbReference type="InterPro" id="IPR040009">
    <property type="entry name" value="Mtf2/C5D6.12-like"/>
</dbReference>
<proteinExistence type="predicted"/>
<dbReference type="OrthoDB" id="2444174at2759"/>
<reference evidence="4" key="2">
    <citation type="submission" date="2015-01" db="EMBL/GenBank/DDBJ databases">
        <title>Evolutionary Origins and Diversification of the Mycorrhizal Mutualists.</title>
        <authorList>
            <consortium name="DOE Joint Genome Institute"/>
            <consortium name="Mycorrhizal Genomics Consortium"/>
            <person name="Kohler A."/>
            <person name="Kuo A."/>
            <person name="Nagy L.G."/>
            <person name="Floudas D."/>
            <person name="Copeland A."/>
            <person name="Barry K.W."/>
            <person name="Cichocki N."/>
            <person name="Veneault-Fourrey C."/>
            <person name="LaButti K."/>
            <person name="Lindquist E.A."/>
            <person name="Lipzen A."/>
            <person name="Lundell T."/>
            <person name="Morin E."/>
            <person name="Murat C."/>
            <person name="Riley R."/>
            <person name="Ohm R."/>
            <person name="Sun H."/>
            <person name="Tunlid A."/>
            <person name="Henrissat B."/>
            <person name="Grigoriev I.V."/>
            <person name="Hibbett D.S."/>
            <person name="Martin F."/>
        </authorList>
    </citation>
    <scope>NUCLEOTIDE SEQUENCE [LARGE SCALE GENOMIC DNA]</scope>
    <source>
        <strain evidence="4">MUT 4182</strain>
    </source>
</reference>
<keyword evidence="4" id="KW-1185">Reference proteome</keyword>
<feature type="region of interest" description="Disordered" evidence="1">
    <location>
        <begin position="1"/>
        <end position="67"/>
    </location>
</feature>
<dbReference type="PANTHER" id="PTHR39468">
    <property type="entry name" value="CHROMOSOME 7, WHOLE GENOME SHOTGUN SEQUENCE"/>
    <property type="match status" value="1"/>
</dbReference>
<feature type="compositionally biased region" description="Polar residues" evidence="1">
    <location>
        <begin position="1"/>
        <end position="10"/>
    </location>
</feature>
<evidence type="ECO:0000259" key="2">
    <source>
        <dbReference type="Pfam" id="PF19189"/>
    </source>
</evidence>
<evidence type="ECO:0000313" key="4">
    <source>
        <dbReference type="Proteomes" id="UP000054248"/>
    </source>
</evidence>
<dbReference type="GO" id="GO:0005739">
    <property type="term" value="C:mitochondrion"/>
    <property type="evidence" value="ECO:0007669"/>
    <property type="project" value="InterPro"/>
</dbReference>
<dbReference type="HOGENOM" id="CLU_039423_0_0_1"/>
<dbReference type="PANTHER" id="PTHR39468:SF1">
    <property type="entry name" value="MTF2-LIKE C-TERMINAL DOMAIN-CONTAINING PROTEIN"/>
    <property type="match status" value="1"/>
</dbReference>
<feature type="domain" description="Mtf2-like C-terminal" evidence="2">
    <location>
        <begin position="94"/>
        <end position="298"/>
    </location>
</feature>
<feature type="compositionally biased region" description="Low complexity" evidence="1">
    <location>
        <begin position="36"/>
        <end position="52"/>
    </location>
</feature>
<sequence length="312" mass="34959">MSSISEQESQAFAEMYRSIFSQPSPPIHPTRSAPDAAGSAQQEAATQTEVQSGSRPSADPLGSFFRRAEKRNQLLKDGVLTPSGQLRSRSSVLLEEKVAEVESCRNDWELLKWADGLFATQREMEIATRSEMALKAGSKRKSSKKGKSKEPNVENSDSTQAVATETQVTNGLDSLTRSTHLRVYPLLLSLLMRTFRERYADPFISLSLFHNARRLSVFSYVYGCTTPVYNELLDTLWTCFRDLEGFLKALREMEVNGVEFDGRTRAIVEKITTEGAGGRSWSDWDGEELAKLGKMRQMVGLDLVGRRSRGRE</sequence>
<feature type="compositionally biased region" description="Polar residues" evidence="1">
    <location>
        <begin position="153"/>
        <end position="165"/>
    </location>
</feature>
<gene>
    <name evidence="3" type="ORF">M407DRAFT_24754</name>
</gene>
<dbReference type="EMBL" id="KN823033">
    <property type="protein sequence ID" value="KIO25901.1"/>
    <property type="molecule type" value="Genomic_DNA"/>
</dbReference>
<dbReference type="InterPro" id="IPR043837">
    <property type="entry name" value="Mtf2-like_C"/>
</dbReference>
<organism evidence="3 4">
    <name type="scientific">Tulasnella calospora MUT 4182</name>
    <dbReference type="NCBI Taxonomy" id="1051891"/>
    <lineage>
        <taxon>Eukaryota</taxon>
        <taxon>Fungi</taxon>
        <taxon>Dikarya</taxon>
        <taxon>Basidiomycota</taxon>
        <taxon>Agaricomycotina</taxon>
        <taxon>Agaricomycetes</taxon>
        <taxon>Cantharellales</taxon>
        <taxon>Tulasnellaceae</taxon>
        <taxon>Tulasnella</taxon>
    </lineage>
</organism>
<name>A0A0C3QHB3_9AGAM</name>
<dbReference type="AlphaFoldDB" id="A0A0C3QHB3"/>